<dbReference type="GO" id="GO:0046872">
    <property type="term" value="F:metal ion binding"/>
    <property type="evidence" value="ECO:0007669"/>
    <property type="project" value="UniProtKB-KW"/>
</dbReference>
<organism evidence="11 12">
    <name type="scientific">Haemaphysalis longicornis</name>
    <name type="common">Bush tick</name>
    <dbReference type="NCBI Taxonomy" id="44386"/>
    <lineage>
        <taxon>Eukaryota</taxon>
        <taxon>Metazoa</taxon>
        <taxon>Ecdysozoa</taxon>
        <taxon>Arthropoda</taxon>
        <taxon>Chelicerata</taxon>
        <taxon>Arachnida</taxon>
        <taxon>Acari</taxon>
        <taxon>Parasitiformes</taxon>
        <taxon>Ixodida</taxon>
        <taxon>Ixodoidea</taxon>
        <taxon>Ixodidae</taxon>
        <taxon>Haemaphysalinae</taxon>
        <taxon>Haemaphysalis</taxon>
    </lineage>
</organism>
<evidence type="ECO:0000256" key="3">
    <source>
        <dbReference type="ARBA" id="ARBA00022723"/>
    </source>
</evidence>
<accession>A0A9J6HAK8</accession>
<evidence type="ECO:0000256" key="2">
    <source>
        <dbReference type="ARBA" id="ARBA00013081"/>
    </source>
</evidence>
<dbReference type="OrthoDB" id="1930084at2759"/>
<dbReference type="Pfam" id="PF00149">
    <property type="entry name" value="Metallophos"/>
    <property type="match status" value="1"/>
</dbReference>
<dbReference type="PRINTS" id="PR00114">
    <property type="entry name" value="STPHPHTASE"/>
</dbReference>
<comment type="catalytic activity">
    <reaction evidence="8">
        <text>O-phospho-L-threonyl-[protein] + H2O = L-threonyl-[protein] + phosphate</text>
        <dbReference type="Rhea" id="RHEA:47004"/>
        <dbReference type="Rhea" id="RHEA-COMP:11060"/>
        <dbReference type="Rhea" id="RHEA-COMP:11605"/>
        <dbReference type="ChEBI" id="CHEBI:15377"/>
        <dbReference type="ChEBI" id="CHEBI:30013"/>
        <dbReference type="ChEBI" id="CHEBI:43474"/>
        <dbReference type="ChEBI" id="CHEBI:61977"/>
        <dbReference type="EC" id="3.1.3.16"/>
    </reaction>
</comment>
<protein>
    <recommendedName>
        <fullName evidence="2">protein-serine/threonine phosphatase</fullName>
        <ecNumber evidence="2">3.1.3.16</ecNumber>
    </recommendedName>
</protein>
<keyword evidence="5" id="KW-0904">Protein phosphatase</keyword>
<dbReference type="PANTHER" id="PTHR11668">
    <property type="entry name" value="SERINE/THREONINE PROTEIN PHOSPHATASE"/>
    <property type="match status" value="1"/>
</dbReference>
<comment type="caution">
    <text evidence="11">The sequence shown here is derived from an EMBL/GenBank/DDBJ whole genome shotgun (WGS) entry which is preliminary data.</text>
</comment>
<dbReference type="VEuPathDB" id="VectorBase:HLOH_045354"/>
<dbReference type="Proteomes" id="UP000821853">
    <property type="component" value="Unassembled WGS sequence"/>
</dbReference>
<evidence type="ECO:0000313" key="12">
    <source>
        <dbReference type="Proteomes" id="UP000821853"/>
    </source>
</evidence>
<evidence type="ECO:0000256" key="8">
    <source>
        <dbReference type="ARBA" id="ARBA00048336"/>
    </source>
</evidence>
<dbReference type="InterPro" id="IPR029052">
    <property type="entry name" value="Metallo-depent_PP-like"/>
</dbReference>
<dbReference type="EC" id="3.1.3.16" evidence="2"/>
<keyword evidence="6" id="KW-0464">Manganese</keyword>
<dbReference type="SUPFAM" id="SSF56300">
    <property type="entry name" value="Metallo-dependent phosphatases"/>
    <property type="match status" value="1"/>
</dbReference>
<comment type="cofactor">
    <cofactor evidence="1">
        <name>Mn(2+)</name>
        <dbReference type="ChEBI" id="CHEBI:29035"/>
    </cofactor>
</comment>
<gene>
    <name evidence="11" type="ORF">HPB48_026860</name>
</gene>
<evidence type="ECO:0000256" key="7">
    <source>
        <dbReference type="ARBA" id="ARBA00047761"/>
    </source>
</evidence>
<dbReference type="InterPro" id="IPR004843">
    <property type="entry name" value="Calcineurin-like_PHP"/>
</dbReference>
<keyword evidence="4" id="KW-0378">Hydrolase</keyword>
<evidence type="ECO:0000256" key="5">
    <source>
        <dbReference type="ARBA" id="ARBA00022912"/>
    </source>
</evidence>
<reference evidence="11 12" key="1">
    <citation type="journal article" date="2020" name="Cell">
        <title>Large-Scale Comparative Analyses of Tick Genomes Elucidate Their Genetic Diversity and Vector Capacities.</title>
        <authorList>
            <consortium name="Tick Genome and Microbiome Consortium (TIGMIC)"/>
            <person name="Jia N."/>
            <person name="Wang J."/>
            <person name="Shi W."/>
            <person name="Du L."/>
            <person name="Sun Y."/>
            <person name="Zhan W."/>
            <person name="Jiang J.F."/>
            <person name="Wang Q."/>
            <person name="Zhang B."/>
            <person name="Ji P."/>
            <person name="Bell-Sakyi L."/>
            <person name="Cui X.M."/>
            <person name="Yuan T.T."/>
            <person name="Jiang B.G."/>
            <person name="Yang W.F."/>
            <person name="Lam T.T."/>
            <person name="Chang Q.C."/>
            <person name="Ding S.J."/>
            <person name="Wang X.J."/>
            <person name="Zhu J.G."/>
            <person name="Ruan X.D."/>
            <person name="Zhao L."/>
            <person name="Wei J.T."/>
            <person name="Ye R.Z."/>
            <person name="Que T.C."/>
            <person name="Du C.H."/>
            <person name="Zhou Y.H."/>
            <person name="Cheng J.X."/>
            <person name="Dai P.F."/>
            <person name="Guo W.B."/>
            <person name="Han X.H."/>
            <person name="Huang E.J."/>
            <person name="Li L.F."/>
            <person name="Wei W."/>
            <person name="Gao Y.C."/>
            <person name="Liu J.Z."/>
            <person name="Shao H.Z."/>
            <person name="Wang X."/>
            <person name="Wang C.C."/>
            <person name="Yang T.C."/>
            <person name="Huo Q.B."/>
            <person name="Li W."/>
            <person name="Chen H.Y."/>
            <person name="Chen S.E."/>
            <person name="Zhou L.G."/>
            <person name="Ni X.B."/>
            <person name="Tian J.H."/>
            <person name="Sheng Y."/>
            <person name="Liu T."/>
            <person name="Pan Y.S."/>
            <person name="Xia L.Y."/>
            <person name="Li J."/>
            <person name="Zhao F."/>
            <person name="Cao W.C."/>
        </authorList>
    </citation>
    <scope>NUCLEOTIDE SEQUENCE [LARGE SCALE GENOMIC DNA]</scope>
    <source>
        <strain evidence="11">HaeL-2018</strain>
    </source>
</reference>
<evidence type="ECO:0000259" key="10">
    <source>
        <dbReference type="Pfam" id="PF00149"/>
    </source>
</evidence>
<dbReference type="GO" id="GO:0005634">
    <property type="term" value="C:nucleus"/>
    <property type="evidence" value="ECO:0007669"/>
    <property type="project" value="TreeGrafter"/>
</dbReference>
<feature type="domain" description="Calcineurin-like phosphoesterase" evidence="10">
    <location>
        <begin position="31"/>
        <end position="91"/>
    </location>
</feature>
<evidence type="ECO:0000313" key="11">
    <source>
        <dbReference type="EMBL" id="KAH9384838.1"/>
    </source>
</evidence>
<evidence type="ECO:0000256" key="6">
    <source>
        <dbReference type="ARBA" id="ARBA00023211"/>
    </source>
</evidence>
<comment type="catalytic activity">
    <reaction evidence="7">
        <text>O-phospho-L-seryl-[protein] + H2O = L-seryl-[protein] + phosphate</text>
        <dbReference type="Rhea" id="RHEA:20629"/>
        <dbReference type="Rhea" id="RHEA-COMP:9863"/>
        <dbReference type="Rhea" id="RHEA-COMP:11604"/>
        <dbReference type="ChEBI" id="CHEBI:15377"/>
        <dbReference type="ChEBI" id="CHEBI:29999"/>
        <dbReference type="ChEBI" id="CHEBI:43474"/>
        <dbReference type="ChEBI" id="CHEBI:83421"/>
        <dbReference type="EC" id="3.1.3.16"/>
    </reaction>
</comment>
<dbReference type="GO" id="GO:0004722">
    <property type="term" value="F:protein serine/threonine phosphatase activity"/>
    <property type="evidence" value="ECO:0007669"/>
    <property type="project" value="UniProtKB-EC"/>
</dbReference>
<feature type="region of interest" description="Disordered" evidence="9">
    <location>
        <begin position="111"/>
        <end position="148"/>
    </location>
</feature>
<evidence type="ECO:0000256" key="4">
    <source>
        <dbReference type="ARBA" id="ARBA00022801"/>
    </source>
</evidence>
<dbReference type="GO" id="GO:0005737">
    <property type="term" value="C:cytoplasm"/>
    <property type="evidence" value="ECO:0007669"/>
    <property type="project" value="TreeGrafter"/>
</dbReference>
<dbReference type="InterPro" id="IPR050341">
    <property type="entry name" value="PP1_catalytic_subunit"/>
</dbReference>
<keyword evidence="12" id="KW-1185">Reference proteome</keyword>
<keyword evidence="3" id="KW-0479">Metal-binding</keyword>
<feature type="compositionally biased region" description="Low complexity" evidence="9">
    <location>
        <begin position="130"/>
        <end position="143"/>
    </location>
</feature>
<evidence type="ECO:0000256" key="1">
    <source>
        <dbReference type="ARBA" id="ARBA00001936"/>
    </source>
</evidence>
<proteinExistence type="predicted"/>
<evidence type="ECO:0000256" key="9">
    <source>
        <dbReference type="SAM" id="MobiDB-lite"/>
    </source>
</evidence>
<dbReference type="InterPro" id="IPR006186">
    <property type="entry name" value="Ser/Thr-sp_prot-phosphatase"/>
</dbReference>
<name>A0A9J6HAK8_HAELO</name>
<dbReference type="Gene3D" id="3.60.21.10">
    <property type="match status" value="1"/>
</dbReference>
<dbReference type="PANTHER" id="PTHR11668:SF300">
    <property type="entry name" value="SERINE_THREONINE-PROTEIN PHOSPHATASE"/>
    <property type="match status" value="1"/>
</dbReference>
<dbReference type="AlphaFoldDB" id="A0A9J6HAK8"/>
<sequence length="229" mass="24415">MIVTCSSPLDPMLSPISSAGSTSSYLTRGGIHGQEEVLRLLFEGGAFPPKAKHLFLGNFVDRGKQATLNTICLLLAYKVKYEDNFFLLRGNPSCALSPAVSTGSTMSAIAATASSRGRRPQPTASTAFPSLASSTRGSSAATGDCLPTPQSMEEIKRLARPTTYTTQALCEIVQSKTAKGRVQGLHEMTVDCPSHFGLTWSPTSPAGTTSSYPSRWWRTVSSLSTVTSW</sequence>
<dbReference type="EMBL" id="JABSTR010003277">
    <property type="protein sequence ID" value="KAH9384838.1"/>
    <property type="molecule type" value="Genomic_DNA"/>
</dbReference>